<dbReference type="EMBL" id="HBUE01100889">
    <property type="protein sequence ID" value="CAG6485274.1"/>
    <property type="molecule type" value="Transcribed_RNA"/>
</dbReference>
<reference evidence="1" key="1">
    <citation type="submission" date="2021-05" db="EMBL/GenBank/DDBJ databases">
        <authorList>
            <person name="Alioto T."/>
            <person name="Alioto T."/>
            <person name="Gomez Garrido J."/>
        </authorList>
    </citation>
    <scope>NUCLEOTIDE SEQUENCE</scope>
</reference>
<accession>A0A8D8C0C5</accession>
<organism evidence="1">
    <name type="scientific">Culex pipiens</name>
    <name type="common">House mosquito</name>
    <dbReference type="NCBI Taxonomy" id="7175"/>
    <lineage>
        <taxon>Eukaryota</taxon>
        <taxon>Metazoa</taxon>
        <taxon>Ecdysozoa</taxon>
        <taxon>Arthropoda</taxon>
        <taxon>Hexapoda</taxon>
        <taxon>Insecta</taxon>
        <taxon>Pterygota</taxon>
        <taxon>Neoptera</taxon>
        <taxon>Endopterygota</taxon>
        <taxon>Diptera</taxon>
        <taxon>Nematocera</taxon>
        <taxon>Culicoidea</taxon>
        <taxon>Culicidae</taxon>
        <taxon>Culicinae</taxon>
        <taxon>Culicini</taxon>
        <taxon>Culex</taxon>
        <taxon>Culex</taxon>
    </lineage>
</organism>
<name>A0A8D8C0C5_CULPI</name>
<proteinExistence type="predicted"/>
<evidence type="ECO:0000313" key="1">
    <source>
        <dbReference type="EMBL" id="CAG6485274.1"/>
    </source>
</evidence>
<sequence>MIQISFQKCKCPRMSVKISYTFRQQSINITSTCCTKPHPTVASIIRSTFSLTSQPRCTRVPWQNLLARVVLSSSLFSISRTGIPITHVAVLVRGTSKLRTSLQFVGCIELPHPKPVREDGSTRKKLFYCGDEIASTAFDATSCDYRRELRGRNNNLFKRWLLRAGIPVQRQWYCNYGR</sequence>
<protein>
    <submittedName>
        <fullName evidence="1">(northern house mosquito) hypothetical protein</fullName>
    </submittedName>
</protein>
<dbReference type="AlphaFoldDB" id="A0A8D8C0C5"/>